<feature type="transmembrane region" description="Helical" evidence="2">
    <location>
        <begin position="12"/>
        <end position="34"/>
    </location>
</feature>
<evidence type="ECO:0008006" key="5">
    <source>
        <dbReference type="Google" id="ProtNLM"/>
    </source>
</evidence>
<dbReference type="Proteomes" id="UP001597375">
    <property type="component" value="Unassembled WGS sequence"/>
</dbReference>
<feature type="compositionally biased region" description="Basic and acidic residues" evidence="1">
    <location>
        <begin position="41"/>
        <end position="60"/>
    </location>
</feature>
<evidence type="ECO:0000313" key="3">
    <source>
        <dbReference type="EMBL" id="MFD2256392.1"/>
    </source>
</evidence>
<evidence type="ECO:0000256" key="2">
    <source>
        <dbReference type="SAM" id="Phobius"/>
    </source>
</evidence>
<sequence>MNQEITDGGGFALVMLGMILLSFSVVGMLLFSLVKNASKASPEDLGKSGDKTEGKAEDSF</sequence>
<reference evidence="4" key="1">
    <citation type="journal article" date="2019" name="Int. J. Syst. Evol. Microbiol.">
        <title>The Global Catalogue of Microorganisms (GCM) 10K type strain sequencing project: providing services to taxonomists for standard genome sequencing and annotation.</title>
        <authorList>
            <consortium name="The Broad Institute Genomics Platform"/>
            <consortium name="The Broad Institute Genome Sequencing Center for Infectious Disease"/>
            <person name="Wu L."/>
            <person name="Ma J."/>
        </authorList>
    </citation>
    <scope>NUCLEOTIDE SEQUENCE [LARGE SCALE GENOMIC DNA]</scope>
    <source>
        <strain evidence="4">CGMCC 4.7106</strain>
    </source>
</reference>
<accession>A0ABW5D6A2</accession>
<dbReference type="RefSeq" id="WP_386819586.1">
    <property type="nucleotide sequence ID" value="NZ_JBHUIT010000008.1"/>
</dbReference>
<evidence type="ECO:0000313" key="4">
    <source>
        <dbReference type="Proteomes" id="UP001597375"/>
    </source>
</evidence>
<protein>
    <recommendedName>
        <fullName evidence="5">DUF3149 domain-containing protein</fullName>
    </recommendedName>
</protein>
<organism evidence="3 4">
    <name type="scientific">Luteolibacter algae</name>
    <dbReference type="NCBI Taxonomy" id="454151"/>
    <lineage>
        <taxon>Bacteria</taxon>
        <taxon>Pseudomonadati</taxon>
        <taxon>Verrucomicrobiota</taxon>
        <taxon>Verrucomicrobiia</taxon>
        <taxon>Verrucomicrobiales</taxon>
        <taxon>Verrucomicrobiaceae</taxon>
        <taxon>Luteolibacter</taxon>
    </lineage>
</organism>
<feature type="region of interest" description="Disordered" evidence="1">
    <location>
        <begin position="39"/>
        <end position="60"/>
    </location>
</feature>
<evidence type="ECO:0000256" key="1">
    <source>
        <dbReference type="SAM" id="MobiDB-lite"/>
    </source>
</evidence>
<keyword evidence="4" id="KW-1185">Reference proteome</keyword>
<name>A0ABW5D6A2_9BACT</name>
<keyword evidence="2" id="KW-0812">Transmembrane</keyword>
<keyword evidence="2" id="KW-0472">Membrane</keyword>
<comment type="caution">
    <text evidence="3">The sequence shown here is derived from an EMBL/GenBank/DDBJ whole genome shotgun (WGS) entry which is preliminary data.</text>
</comment>
<gene>
    <name evidence="3" type="ORF">ACFSSA_06880</name>
</gene>
<dbReference type="EMBL" id="JBHUIT010000008">
    <property type="protein sequence ID" value="MFD2256392.1"/>
    <property type="molecule type" value="Genomic_DNA"/>
</dbReference>
<keyword evidence="2" id="KW-1133">Transmembrane helix</keyword>
<proteinExistence type="predicted"/>